<keyword evidence="2" id="KW-1185">Reference proteome</keyword>
<dbReference type="EnsemblPlants" id="ORUFI12G09460.1">
    <property type="protein sequence ID" value="ORUFI12G09460.1"/>
    <property type="gene ID" value="ORUFI12G09460"/>
</dbReference>
<protein>
    <submittedName>
        <fullName evidence="1">Uncharacterized protein</fullName>
    </submittedName>
</protein>
<sequence>MDWWITTTDGRQHWPLMFFSETKTVRLYRSISINFGNIIGSRGKETPSRILQLGGTAYSAALCCLVDTGFDLCNDHIREKYYLIDNQEVLGFQIKFRSLLKKKTT</sequence>
<reference evidence="1" key="2">
    <citation type="submission" date="2015-06" db="UniProtKB">
        <authorList>
            <consortium name="EnsemblPlants"/>
        </authorList>
    </citation>
    <scope>IDENTIFICATION</scope>
</reference>
<dbReference type="AlphaFoldDB" id="A0A0E0RFZ1"/>
<dbReference type="HOGENOM" id="CLU_2458449_0_0_1"/>
<dbReference type="OMA" id="NDHIREK"/>
<evidence type="ECO:0000313" key="2">
    <source>
        <dbReference type="Proteomes" id="UP000008022"/>
    </source>
</evidence>
<evidence type="ECO:0000313" key="1">
    <source>
        <dbReference type="EnsemblPlants" id="ORUFI12G09460.1"/>
    </source>
</evidence>
<organism evidence="1 2">
    <name type="scientific">Oryza rufipogon</name>
    <name type="common">Brownbeard rice</name>
    <name type="synonym">Asian wild rice</name>
    <dbReference type="NCBI Taxonomy" id="4529"/>
    <lineage>
        <taxon>Eukaryota</taxon>
        <taxon>Viridiplantae</taxon>
        <taxon>Streptophyta</taxon>
        <taxon>Embryophyta</taxon>
        <taxon>Tracheophyta</taxon>
        <taxon>Spermatophyta</taxon>
        <taxon>Magnoliopsida</taxon>
        <taxon>Liliopsida</taxon>
        <taxon>Poales</taxon>
        <taxon>Poaceae</taxon>
        <taxon>BOP clade</taxon>
        <taxon>Oryzoideae</taxon>
        <taxon>Oryzeae</taxon>
        <taxon>Oryzinae</taxon>
        <taxon>Oryza</taxon>
    </lineage>
</organism>
<proteinExistence type="predicted"/>
<reference evidence="2" key="1">
    <citation type="submission" date="2013-06" db="EMBL/GenBank/DDBJ databases">
        <authorList>
            <person name="Zhao Q."/>
        </authorList>
    </citation>
    <scope>NUCLEOTIDE SEQUENCE</scope>
    <source>
        <strain evidence="2">cv. W1943</strain>
    </source>
</reference>
<accession>A0A0E0RFZ1</accession>
<dbReference type="Proteomes" id="UP000008022">
    <property type="component" value="Unassembled WGS sequence"/>
</dbReference>
<name>A0A0E0RFZ1_ORYRU</name>
<dbReference type="Gramene" id="ORUFI12G09460.1">
    <property type="protein sequence ID" value="ORUFI12G09460.1"/>
    <property type="gene ID" value="ORUFI12G09460"/>
</dbReference>